<protein>
    <recommendedName>
        <fullName evidence="1">diguanylate cyclase</fullName>
        <ecNumber evidence="1">2.7.7.65</ecNumber>
    </recommendedName>
</protein>
<accession>A0A845QE22</accession>
<comment type="catalytic activity">
    <reaction evidence="2">
        <text>2 GTP = 3',3'-c-di-GMP + 2 diphosphate</text>
        <dbReference type="Rhea" id="RHEA:24898"/>
        <dbReference type="ChEBI" id="CHEBI:33019"/>
        <dbReference type="ChEBI" id="CHEBI:37565"/>
        <dbReference type="ChEBI" id="CHEBI:58805"/>
        <dbReference type="EC" id="2.7.7.65"/>
    </reaction>
</comment>
<dbReference type="EC" id="2.7.7.65" evidence="1"/>
<organism evidence="4 5">
    <name type="scientific">Pyruvatibacter mobilis</name>
    <dbReference type="NCBI Taxonomy" id="1712261"/>
    <lineage>
        <taxon>Bacteria</taxon>
        <taxon>Pseudomonadati</taxon>
        <taxon>Pseudomonadota</taxon>
        <taxon>Alphaproteobacteria</taxon>
        <taxon>Hyphomicrobiales</taxon>
        <taxon>Parvibaculaceae</taxon>
        <taxon>Pyruvatibacter</taxon>
    </lineage>
</organism>
<proteinExistence type="predicted"/>
<dbReference type="PANTHER" id="PTHR45138">
    <property type="entry name" value="REGULATORY COMPONENTS OF SENSORY TRANSDUCTION SYSTEM"/>
    <property type="match status" value="1"/>
</dbReference>
<dbReference type="SUPFAM" id="SSF55073">
    <property type="entry name" value="Nucleotide cyclase"/>
    <property type="match status" value="1"/>
</dbReference>
<dbReference type="AlphaFoldDB" id="A0A845QE22"/>
<dbReference type="FunFam" id="3.30.70.270:FF:000001">
    <property type="entry name" value="Diguanylate cyclase domain protein"/>
    <property type="match status" value="1"/>
</dbReference>
<feature type="domain" description="GGDEF" evidence="3">
    <location>
        <begin position="183"/>
        <end position="315"/>
    </location>
</feature>
<evidence type="ECO:0000313" key="4">
    <source>
        <dbReference type="EMBL" id="NBG96558.1"/>
    </source>
</evidence>
<keyword evidence="5" id="KW-1185">Reference proteome</keyword>
<dbReference type="PANTHER" id="PTHR45138:SF9">
    <property type="entry name" value="DIGUANYLATE CYCLASE DGCM-RELATED"/>
    <property type="match status" value="1"/>
</dbReference>
<evidence type="ECO:0000256" key="2">
    <source>
        <dbReference type="ARBA" id="ARBA00034247"/>
    </source>
</evidence>
<dbReference type="InterPro" id="IPR029787">
    <property type="entry name" value="Nucleotide_cyclase"/>
</dbReference>
<evidence type="ECO:0000313" key="5">
    <source>
        <dbReference type="Proteomes" id="UP000470384"/>
    </source>
</evidence>
<gene>
    <name evidence="4" type="ORF">GTQ45_12515</name>
</gene>
<dbReference type="Pfam" id="PF00990">
    <property type="entry name" value="GGDEF"/>
    <property type="match status" value="1"/>
</dbReference>
<dbReference type="InterPro" id="IPR050469">
    <property type="entry name" value="Diguanylate_Cyclase"/>
</dbReference>
<evidence type="ECO:0000256" key="1">
    <source>
        <dbReference type="ARBA" id="ARBA00012528"/>
    </source>
</evidence>
<comment type="caution">
    <text evidence="4">The sequence shown here is derived from an EMBL/GenBank/DDBJ whole genome shotgun (WGS) entry which is preliminary data.</text>
</comment>
<dbReference type="GeneID" id="300654079"/>
<sequence>MVALAIKSVLNGIADPTFIVDLSGAVLCHNKAAREWLDAFAETRLADTAGPVPQDTLLQELLPTSKDKINRLLKTCATVSGLIPTSIVLPGNDNTRCRFVIHGNLMRLDENAPPGHIMLRLFRDQGVSSHRFAELNETLKRKNIALQEERHLARVDELTGLLNRRTLFEEFDREFERARRYQRPLAFMLLDLDYFKKINDSYGHPGGDRVLKDLSAIIRRSTRKCDFAGRIGGEEFAVLLPETDLNQSIVVATRICKAVSAHASRYRNQEIRTTVSIGVTESRGHKSLDAIYESADRALYTAKADGRARVVSAVESLQRTVSLSASYPEVKFLSVASGD</sequence>
<dbReference type="Gene3D" id="3.30.70.270">
    <property type="match status" value="1"/>
</dbReference>
<evidence type="ECO:0000259" key="3">
    <source>
        <dbReference type="PROSITE" id="PS50887"/>
    </source>
</evidence>
<dbReference type="GO" id="GO:0052621">
    <property type="term" value="F:diguanylate cyclase activity"/>
    <property type="evidence" value="ECO:0007669"/>
    <property type="project" value="UniProtKB-EC"/>
</dbReference>
<dbReference type="RefSeq" id="WP_160588610.1">
    <property type="nucleotide sequence ID" value="NZ_BMHN01000001.1"/>
</dbReference>
<name>A0A845QE22_9HYPH</name>
<dbReference type="InterPro" id="IPR043128">
    <property type="entry name" value="Rev_trsase/Diguanyl_cyclase"/>
</dbReference>
<dbReference type="InterPro" id="IPR000160">
    <property type="entry name" value="GGDEF_dom"/>
</dbReference>
<dbReference type="EMBL" id="WXYQ01000009">
    <property type="protein sequence ID" value="NBG96558.1"/>
    <property type="molecule type" value="Genomic_DNA"/>
</dbReference>
<dbReference type="SMART" id="SM00267">
    <property type="entry name" value="GGDEF"/>
    <property type="match status" value="1"/>
</dbReference>
<dbReference type="NCBIfam" id="TIGR00254">
    <property type="entry name" value="GGDEF"/>
    <property type="match status" value="1"/>
</dbReference>
<dbReference type="OrthoDB" id="9812260at2"/>
<reference evidence="4 5" key="1">
    <citation type="journal article" date="2016" name="Int. J. Syst. Evol. Microbiol.">
        <title>Pyruvatibacter mobilis gen. nov., sp. nov., a marine bacterium from the culture broth of Picochlorum sp. 122.</title>
        <authorList>
            <person name="Wang G."/>
            <person name="Tang M."/>
            <person name="Wu H."/>
            <person name="Dai S."/>
            <person name="Li T."/>
            <person name="Chen C."/>
            <person name="He H."/>
            <person name="Fan J."/>
            <person name="Xiang W."/>
            <person name="Li X."/>
        </authorList>
    </citation>
    <scope>NUCLEOTIDE SEQUENCE [LARGE SCALE GENOMIC DNA]</scope>
    <source>
        <strain evidence="4 5">GYP-11</strain>
    </source>
</reference>
<dbReference type="PROSITE" id="PS50887">
    <property type="entry name" value="GGDEF"/>
    <property type="match status" value="1"/>
</dbReference>
<dbReference type="Proteomes" id="UP000470384">
    <property type="component" value="Unassembled WGS sequence"/>
</dbReference>
<dbReference type="CDD" id="cd01949">
    <property type="entry name" value="GGDEF"/>
    <property type="match status" value="1"/>
</dbReference>